<reference evidence="1 2" key="1">
    <citation type="submission" date="2020-08" db="EMBL/GenBank/DDBJ databases">
        <title>Genomic Encyclopedia of Type Strains, Phase IV (KMG-V): Genome sequencing to study the core and pangenomes of soil and plant-associated prokaryotes.</title>
        <authorList>
            <person name="Whitman W."/>
        </authorList>
    </citation>
    <scope>NUCLEOTIDE SEQUENCE [LARGE SCALE GENOMIC DNA]</scope>
    <source>
        <strain evidence="1 2">M8UP14</strain>
    </source>
</reference>
<comment type="caution">
    <text evidence="1">The sequence shown here is derived from an EMBL/GenBank/DDBJ whole genome shotgun (WGS) entry which is preliminary data.</text>
</comment>
<evidence type="ECO:0000313" key="1">
    <source>
        <dbReference type="EMBL" id="MBB5058735.1"/>
    </source>
</evidence>
<accession>A0A7W7ZF09</accession>
<dbReference type="RefSeq" id="WP_184218855.1">
    <property type="nucleotide sequence ID" value="NZ_JACHIP010000004.1"/>
</dbReference>
<dbReference type="Proteomes" id="UP000540989">
    <property type="component" value="Unassembled WGS sequence"/>
</dbReference>
<proteinExistence type="predicted"/>
<keyword evidence="2" id="KW-1185">Reference proteome</keyword>
<evidence type="ECO:0000313" key="2">
    <source>
        <dbReference type="Proteomes" id="UP000540989"/>
    </source>
</evidence>
<dbReference type="EMBL" id="JACHIP010000004">
    <property type="protein sequence ID" value="MBB5058735.1"/>
    <property type="molecule type" value="Genomic_DNA"/>
</dbReference>
<dbReference type="AlphaFoldDB" id="A0A7W7ZF09"/>
<name>A0A7W7ZF09_9BACT</name>
<gene>
    <name evidence="1" type="ORF">HDF16_003449</name>
</gene>
<sequence length="248" mass="26458">MIFLGPRMARAYEYTLQYTAPSGARGVIVAGYAFANSTVSGVCSYYTSRYTGGRGGRTIITHYNNRCSWDFFGNLISTTPLTSGLTIPTVLSRVGYELIYAKEGASSTGFDTRGFGFVRTPSAHYSWEPPSGGYSDISDSVFTFVADLVSDGDYPLIIDKATVEAAITGRVTATAGTIKIVSDSCGRFLPVRSTCSVVVSYNPRTIACTTSPYGYAYTVADVALVTDAGANPSYKRGFTIYGVPVCGD</sequence>
<protein>
    <submittedName>
        <fullName evidence="1">Uncharacterized protein</fullName>
    </submittedName>
</protein>
<organism evidence="1 2">
    <name type="scientific">Granulicella aggregans</name>
    <dbReference type="NCBI Taxonomy" id="474949"/>
    <lineage>
        <taxon>Bacteria</taxon>
        <taxon>Pseudomonadati</taxon>
        <taxon>Acidobacteriota</taxon>
        <taxon>Terriglobia</taxon>
        <taxon>Terriglobales</taxon>
        <taxon>Acidobacteriaceae</taxon>
        <taxon>Granulicella</taxon>
    </lineage>
</organism>